<keyword evidence="3 12" id="KW-0813">Transport</keyword>
<sequence>MAEMLENNLGPDRPHRLDNVISEIAFYGGTCHSCEDCARGLPPTTTCPANFTALTSVYRLGCPALLADCTWLGQSFDCCELFRPLPTEFGRCFSVNSLNAGPTTPLMVNRHTGPGSLRFRAREDLQLFLHDPYSVPFAYTDRVLKETVLWGMHKEIIVKVVEMENGASLGEVPIARRNCRFPWEVMDSGTQLYASYSFSSCAVECFMASQVEFCNCSHHLMPKRLNAHSSENICNFDGLTCLTEHSVNISQHRKLCPCLSSCIEPEYSVVFSSESDQEEDDFVTVRMLDLPNSKFLRHVARTELDLFISLGSLVGLFFGASLLSIANVAFLGFHRFRTGATNNARPELAELN</sequence>
<keyword evidence="7" id="KW-0915">Sodium</keyword>
<evidence type="ECO:0000256" key="7">
    <source>
        <dbReference type="ARBA" id="ARBA00023053"/>
    </source>
</evidence>
<evidence type="ECO:0000256" key="5">
    <source>
        <dbReference type="ARBA" id="ARBA00022692"/>
    </source>
</evidence>
<comment type="caution">
    <text evidence="14">The sequence shown here is derived from an EMBL/GenBank/DDBJ whole genome shotgun (WGS) entry which is preliminary data.</text>
</comment>
<organism evidence="14 15">
    <name type="scientific">Culex pipiens pipiens</name>
    <name type="common">Northern house mosquito</name>
    <dbReference type="NCBI Taxonomy" id="38569"/>
    <lineage>
        <taxon>Eukaryota</taxon>
        <taxon>Metazoa</taxon>
        <taxon>Ecdysozoa</taxon>
        <taxon>Arthropoda</taxon>
        <taxon>Hexapoda</taxon>
        <taxon>Insecta</taxon>
        <taxon>Pterygota</taxon>
        <taxon>Neoptera</taxon>
        <taxon>Endopterygota</taxon>
        <taxon>Diptera</taxon>
        <taxon>Nematocera</taxon>
        <taxon>Culicoidea</taxon>
        <taxon>Culicidae</taxon>
        <taxon>Culicinae</taxon>
        <taxon>Culicini</taxon>
        <taxon>Culex</taxon>
        <taxon>Culex</taxon>
    </lineage>
</organism>
<dbReference type="Pfam" id="PF00858">
    <property type="entry name" value="ASC"/>
    <property type="match status" value="1"/>
</dbReference>
<name>A0ABD1CKU7_CULPP</name>
<keyword evidence="8 12" id="KW-0406">Ion transport</keyword>
<comment type="similarity">
    <text evidence="2 12">Belongs to the amiloride-sensitive sodium channel (TC 1.A.6) family.</text>
</comment>
<evidence type="ECO:0000256" key="11">
    <source>
        <dbReference type="ARBA" id="ARBA00023303"/>
    </source>
</evidence>
<evidence type="ECO:0000313" key="15">
    <source>
        <dbReference type="Proteomes" id="UP001562425"/>
    </source>
</evidence>
<proteinExistence type="inferred from homology"/>
<keyword evidence="4 12" id="KW-0894">Sodium channel</keyword>
<dbReference type="Gene3D" id="2.60.470.10">
    <property type="entry name" value="Acid-sensing ion channels like domains"/>
    <property type="match status" value="1"/>
</dbReference>
<dbReference type="GO" id="GO:0005272">
    <property type="term" value="F:sodium channel activity"/>
    <property type="evidence" value="ECO:0007669"/>
    <property type="project" value="UniProtKB-KW"/>
</dbReference>
<dbReference type="InterPro" id="IPR001873">
    <property type="entry name" value="ENaC"/>
</dbReference>
<evidence type="ECO:0000256" key="12">
    <source>
        <dbReference type="RuleBase" id="RU000679"/>
    </source>
</evidence>
<keyword evidence="15" id="KW-1185">Reference proteome</keyword>
<evidence type="ECO:0000256" key="9">
    <source>
        <dbReference type="ARBA" id="ARBA00023136"/>
    </source>
</evidence>
<dbReference type="PANTHER" id="PTHR11690">
    <property type="entry name" value="AMILORIDE-SENSITIVE SODIUM CHANNEL-RELATED"/>
    <property type="match status" value="1"/>
</dbReference>
<dbReference type="GO" id="GO:0016020">
    <property type="term" value="C:membrane"/>
    <property type="evidence" value="ECO:0007669"/>
    <property type="project" value="UniProtKB-SubCell"/>
</dbReference>
<evidence type="ECO:0000256" key="3">
    <source>
        <dbReference type="ARBA" id="ARBA00022448"/>
    </source>
</evidence>
<feature type="transmembrane region" description="Helical" evidence="13">
    <location>
        <begin position="306"/>
        <end position="333"/>
    </location>
</feature>
<reference evidence="14 15" key="1">
    <citation type="submission" date="2024-05" db="EMBL/GenBank/DDBJ databases">
        <title>Culex pipiens pipiens assembly and annotation.</title>
        <authorList>
            <person name="Alout H."/>
            <person name="Durand T."/>
        </authorList>
    </citation>
    <scope>NUCLEOTIDE SEQUENCE [LARGE SCALE GENOMIC DNA]</scope>
    <source>
        <strain evidence="14">HA-2024</strain>
        <tissue evidence="14">Whole body</tissue>
    </source>
</reference>
<dbReference type="Proteomes" id="UP001562425">
    <property type="component" value="Unassembled WGS sequence"/>
</dbReference>
<evidence type="ECO:0000256" key="4">
    <source>
        <dbReference type="ARBA" id="ARBA00022461"/>
    </source>
</evidence>
<accession>A0ABD1CKU7</accession>
<evidence type="ECO:0000256" key="8">
    <source>
        <dbReference type="ARBA" id="ARBA00023065"/>
    </source>
</evidence>
<evidence type="ECO:0000256" key="1">
    <source>
        <dbReference type="ARBA" id="ARBA00004141"/>
    </source>
</evidence>
<protein>
    <submittedName>
        <fullName evidence="14">Uncharacterized protein</fullName>
    </submittedName>
</protein>
<dbReference type="AlphaFoldDB" id="A0ABD1CKU7"/>
<evidence type="ECO:0000256" key="10">
    <source>
        <dbReference type="ARBA" id="ARBA00023201"/>
    </source>
</evidence>
<keyword evidence="10 12" id="KW-0739">Sodium transport</keyword>
<keyword evidence="6 13" id="KW-1133">Transmembrane helix</keyword>
<dbReference type="EMBL" id="JBEHCU010011237">
    <property type="protein sequence ID" value="KAL1377015.1"/>
    <property type="molecule type" value="Genomic_DNA"/>
</dbReference>
<keyword evidence="11 12" id="KW-0407">Ion channel</keyword>
<keyword evidence="5 12" id="KW-0812">Transmembrane</keyword>
<evidence type="ECO:0000256" key="6">
    <source>
        <dbReference type="ARBA" id="ARBA00022989"/>
    </source>
</evidence>
<dbReference type="PANTHER" id="PTHR11690:SF184">
    <property type="entry name" value="PICKPOCKET 31"/>
    <property type="match status" value="1"/>
</dbReference>
<evidence type="ECO:0000256" key="2">
    <source>
        <dbReference type="ARBA" id="ARBA00007193"/>
    </source>
</evidence>
<evidence type="ECO:0000256" key="13">
    <source>
        <dbReference type="SAM" id="Phobius"/>
    </source>
</evidence>
<keyword evidence="9 13" id="KW-0472">Membrane</keyword>
<comment type="subcellular location">
    <subcellularLocation>
        <location evidence="1">Membrane</location>
        <topology evidence="1">Multi-pass membrane protein</topology>
    </subcellularLocation>
</comment>
<evidence type="ECO:0000313" key="14">
    <source>
        <dbReference type="EMBL" id="KAL1377015.1"/>
    </source>
</evidence>
<gene>
    <name evidence="14" type="ORF">pipiens_004250</name>
</gene>